<keyword evidence="4" id="KW-0695">RNA-directed DNA polymerase</keyword>
<gene>
    <name evidence="4" type="ORF">Tci_025325</name>
</gene>
<accession>A0A6L2KXT8</accession>
<feature type="compositionally biased region" description="Basic and acidic residues" evidence="2">
    <location>
        <begin position="844"/>
        <end position="864"/>
    </location>
</feature>
<evidence type="ECO:0000313" key="4">
    <source>
        <dbReference type="EMBL" id="GEU53347.1"/>
    </source>
</evidence>
<keyword evidence="4" id="KW-0548">Nucleotidyltransferase</keyword>
<keyword evidence="4" id="KW-0808">Transferase</keyword>
<dbReference type="InterPro" id="IPR035979">
    <property type="entry name" value="RBD_domain_sf"/>
</dbReference>
<evidence type="ECO:0000259" key="3">
    <source>
        <dbReference type="PROSITE" id="PS50102"/>
    </source>
</evidence>
<dbReference type="Gene3D" id="3.30.70.330">
    <property type="match status" value="1"/>
</dbReference>
<keyword evidence="1" id="KW-0694">RNA-binding</keyword>
<organism evidence="4">
    <name type="scientific">Tanacetum cinerariifolium</name>
    <name type="common">Dalmatian daisy</name>
    <name type="synonym">Chrysanthemum cinerariifolium</name>
    <dbReference type="NCBI Taxonomy" id="118510"/>
    <lineage>
        <taxon>Eukaryota</taxon>
        <taxon>Viridiplantae</taxon>
        <taxon>Streptophyta</taxon>
        <taxon>Embryophyta</taxon>
        <taxon>Tracheophyta</taxon>
        <taxon>Spermatophyta</taxon>
        <taxon>Magnoliopsida</taxon>
        <taxon>eudicotyledons</taxon>
        <taxon>Gunneridae</taxon>
        <taxon>Pentapetalae</taxon>
        <taxon>asterids</taxon>
        <taxon>campanulids</taxon>
        <taxon>Asterales</taxon>
        <taxon>Asteraceae</taxon>
        <taxon>Asteroideae</taxon>
        <taxon>Anthemideae</taxon>
        <taxon>Anthemidinae</taxon>
        <taxon>Tanacetum</taxon>
    </lineage>
</organism>
<dbReference type="CDD" id="cd00590">
    <property type="entry name" value="RRM_SF"/>
    <property type="match status" value="1"/>
</dbReference>
<evidence type="ECO:0000256" key="1">
    <source>
        <dbReference type="PROSITE-ProRule" id="PRU00176"/>
    </source>
</evidence>
<dbReference type="GO" id="GO:0003964">
    <property type="term" value="F:RNA-directed DNA polymerase activity"/>
    <property type="evidence" value="ECO:0007669"/>
    <property type="project" value="UniProtKB-KW"/>
</dbReference>
<reference evidence="4" key="1">
    <citation type="journal article" date="2019" name="Sci. Rep.">
        <title>Draft genome of Tanacetum cinerariifolium, the natural source of mosquito coil.</title>
        <authorList>
            <person name="Yamashiro T."/>
            <person name="Shiraishi A."/>
            <person name="Satake H."/>
            <person name="Nakayama K."/>
        </authorList>
    </citation>
    <scope>NUCLEOTIDE SEQUENCE</scope>
</reference>
<comment type="caution">
    <text evidence="4">The sequence shown here is derived from an EMBL/GenBank/DDBJ whole genome shotgun (WGS) entry which is preliminary data.</text>
</comment>
<dbReference type="EMBL" id="BKCJ010003159">
    <property type="protein sequence ID" value="GEU53347.1"/>
    <property type="molecule type" value="Genomic_DNA"/>
</dbReference>
<dbReference type="InterPro" id="IPR000504">
    <property type="entry name" value="RRM_dom"/>
</dbReference>
<dbReference type="SUPFAM" id="SSF54928">
    <property type="entry name" value="RNA-binding domain, RBD"/>
    <property type="match status" value="1"/>
</dbReference>
<name>A0A6L2KXT8_TANCI</name>
<sequence length="864" mass="99344">MVKPKNITDSSGWTWIFRNNKKTVEKQIDYPFHKEVKKLATSFYVSNIPNSVDANGLWKICTSHGRLVDTFIANKLSKGGKRFGFIRFLGIKDETEFVKSLSNILIRSYHLYISVARSQRISANRSQFNHNITTKDKNPKPNPSRYPNNIPLKSKDKFPDLPSFVYVTNGIAKPIVDTSSTNANIRALVLDDQDLINVEDPSMVLLVKLKDVNSMSNMFVICRNEDVNGIKKAEDYVDKNSLEDLNDFNDLKETINELASNEIEHPISKGNTDQEDDIDKVSLEIAVSSNLSQRWWKSSVASRNFGICLRENVYGSSSEKVEGHGDWNAPEYTDTTGTYDGEINLAFDENFISKEYAVKLCLDYKVKKRNKVVKKELIVALKGELYFIINPKEDDVEPGVIFERSLMRLVNGIIDFGSGVITVYPEEDLFKDDSEKTKKSMDDWDQLLDFNFDDIPRLDGEELSPFDKVELDGMIMKEQEEAIKKVKGEALKEKDDPRAFIFPIRLGGKVNENALADTGSDINTMTYRIYEQLGRKEIKKTMGGNDDEVRPSRSKRSRQYKTIEEVLLPQVHHEFLLREGCNRDAKSRYNTKLANLLPRHVYSPCVINWDILNRMGCDGEIDDMLRIKLLRLNLMKKYSLMWRELELLTSKNQFIQSFATNFIQPMNLMKLGLYHAVELQDDGFDVHQNGYANVAWLIARWIKRKGAGTQKESQICCGQFITKLARKSRVLSDEVLRSLSTPTHYRDLDTTTLRELIDYEGRLTPEDPQPGVPRIGISRLLRASMQDLYERMGNIKIRQGASERMSYRQSYHWDIIISVISSTHLSHRSINSSSMMMMSSVEMTQEKKKKEKGARRNDVKQRFK</sequence>
<dbReference type="InterPro" id="IPR012677">
    <property type="entry name" value="Nucleotide-bd_a/b_plait_sf"/>
</dbReference>
<evidence type="ECO:0000256" key="2">
    <source>
        <dbReference type="SAM" id="MobiDB-lite"/>
    </source>
</evidence>
<feature type="region of interest" description="Disordered" evidence="2">
    <location>
        <begin position="842"/>
        <end position="864"/>
    </location>
</feature>
<dbReference type="PROSITE" id="PS50102">
    <property type="entry name" value="RRM"/>
    <property type="match status" value="1"/>
</dbReference>
<proteinExistence type="predicted"/>
<feature type="domain" description="RRM" evidence="3">
    <location>
        <begin position="41"/>
        <end position="118"/>
    </location>
</feature>
<protein>
    <submittedName>
        <fullName evidence="4">RNA-directed DNA polymerase, eukaryota, nucleotide-binding alpha-beta plait domain protein</fullName>
    </submittedName>
</protein>
<feature type="region of interest" description="Disordered" evidence="2">
    <location>
        <begin position="126"/>
        <end position="152"/>
    </location>
</feature>
<dbReference type="AlphaFoldDB" id="A0A6L2KXT8"/>
<dbReference type="GO" id="GO:0003723">
    <property type="term" value="F:RNA binding"/>
    <property type="evidence" value="ECO:0007669"/>
    <property type="project" value="UniProtKB-UniRule"/>
</dbReference>